<reference evidence="1" key="1">
    <citation type="journal article" date="2015" name="Nature">
        <title>Complex archaea that bridge the gap between prokaryotes and eukaryotes.</title>
        <authorList>
            <person name="Spang A."/>
            <person name="Saw J.H."/>
            <person name="Jorgensen S.L."/>
            <person name="Zaremba-Niedzwiedzka K."/>
            <person name="Martijn J."/>
            <person name="Lind A.E."/>
            <person name="van Eijk R."/>
            <person name="Schleper C."/>
            <person name="Guy L."/>
            <person name="Ettema T.J."/>
        </authorList>
    </citation>
    <scope>NUCLEOTIDE SEQUENCE</scope>
</reference>
<gene>
    <name evidence="1" type="ORF">LCGC14_0631240</name>
</gene>
<dbReference type="EMBL" id="LAZR01001105">
    <property type="protein sequence ID" value="KKN50602.1"/>
    <property type="molecule type" value="Genomic_DNA"/>
</dbReference>
<evidence type="ECO:0000313" key="1">
    <source>
        <dbReference type="EMBL" id="KKN50602.1"/>
    </source>
</evidence>
<sequence>MVDIQVSRMHNFNLVENAKDSLHHAIEHMGPVNSNSSGDWKRIIVDLAHVLELLFKEKLRQIHPAFVFKDVDKYNSSKAFTVSADLAVQRLEKIGKIVFSEGDKKEIRSASSNKQ</sequence>
<dbReference type="AlphaFoldDB" id="A0A0F9RLC9"/>
<protein>
    <recommendedName>
        <fullName evidence="2">HEPN domain-containing protein</fullName>
    </recommendedName>
</protein>
<comment type="caution">
    <text evidence="1">The sequence shown here is derived from an EMBL/GenBank/DDBJ whole genome shotgun (WGS) entry which is preliminary data.</text>
</comment>
<name>A0A0F9RLC9_9ZZZZ</name>
<accession>A0A0F9RLC9</accession>
<evidence type="ECO:0008006" key="2">
    <source>
        <dbReference type="Google" id="ProtNLM"/>
    </source>
</evidence>
<proteinExistence type="predicted"/>
<organism evidence="1">
    <name type="scientific">marine sediment metagenome</name>
    <dbReference type="NCBI Taxonomy" id="412755"/>
    <lineage>
        <taxon>unclassified sequences</taxon>
        <taxon>metagenomes</taxon>
        <taxon>ecological metagenomes</taxon>
    </lineage>
</organism>